<keyword evidence="2" id="KW-0723">Serine/threonine-protein kinase</keyword>
<sequence length="623" mass="68638">MSQANLGRLVSVRGGESIIVNQQETFLTGSGSLCNKTDADAQCCLYVVQDQQVQTVLVECLGSKAIHVNNSRVSRGQKTMLQHKDELNLSSDHIFIFHSSETSTSGTEEDSVNAKYDIKAALGRGNFSTVKLAVNKATGERCAVKIVDKKRIRFNSKALNAVGREIDILKSLDHINIIKLRDSFDEQNVLYIVLDLATGGDLFGYVLERERLTGREARDYFVQMLSAIQYCHSKNVTHRDLKPENFLIQNPVENVLKLADFGSASGSTSKELNTVAGTPLYMAPEIHDSQTYTHLVDNYSLGGCLFFMLSGESPYSGLENKQLHDAIKMGRISFSHPEWKGKNSNAITLIQGLMEVDPQRRMSLDAASSHSWLSSFEQRAAVSVTPDHNTIAQLISKASCTNISKPRFTIGRQAECDLVLSNILVSGQHVVIEFKDDGVITLTDTSTNGVRINGVRVEKGSTVEIKHGDTISLDPNHTTTLSDLVWVFKEIRRQNTPRKRKFEELESSQSAKSIKTSSASFNLISLSKRFPSLQNCHKTSMLFGRHADCDVLIADSRVSSRHCLLSLTDGNRVAELEDLSSNGTFVNGVVVGRGNKVSVENGMVIALVKEGDKVTIGYRLAFA</sequence>
<reference evidence="11 12" key="1">
    <citation type="journal article" date="2019" name="Sci. Rep.">
        <title>Comparative genomics of chytrid fungi reveal insights into the obligate biotrophic and pathogenic lifestyle of Synchytrium endobioticum.</title>
        <authorList>
            <person name="van de Vossenberg B.T.L.H."/>
            <person name="Warris S."/>
            <person name="Nguyen H.D.T."/>
            <person name="van Gent-Pelzer M.P.E."/>
            <person name="Joly D.L."/>
            <person name="van de Geest H.C."/>
            <person name="Bonants P.J.M."/>
            <person name="Smith D.S."/>
            <person name="Levesque C.A."/>
            <person name="van der Lee T.A.J."/>
        </authorList>
    </citation>
    <scope>NUCLEOTIDE SEQUENCE [LARGE SCALE GENOMIC DNA]</scope>
    <source>
        <strain evidence="11 12">JEL517</strain>
    </source>
</reference>
<dbReference type="InterPro" id="IPR011009">
    <property type="entry name" value="Kinase-like_dom_sf"/>
</dbReference>
<proteinExistence type="inferred from homology"/>
<dbReference type="GO" id="GO:0005524">
    <property type="term" value="F:ATP binding"/>
    <property type="evidence" value="ECO:0007669"/>
    <property type="project" value="UniProtKB-UniRule"/>
</dbReference>
<dbReference type="Gene3D" id="1.10.510.10">
    <property type="entry name" value="Transferase(Phosphotransferase) domain 1"/>
    <property type="match status" value="1"/>
</dbReference>
<evidence type="ECO:0000256" key="5">
    <source>
        <dbReference type="ARBA" id="ARBA00022777"/>
    </source>
</evidence>
<evidence type="ECO:0000256" key="1">
    <source>
        <dbReference type="ARBA" id="ARBA00005575"/>
    </source>
</evidence>
<keyword evidence="5" id="KW-0418">Kinase</keyword>
<evidence type="ECO:0000256" key="4">
    <source>
        <dbReference type="ARBA" id="ARBA00022741"/>
    </source>
</evidence>
<dbReference type="PROSITE" id="PS50889">
    <property type="entry name" value="S4"/>
    <property type="match status" value="1"/>
</dbReference>
<dbReference type="PROSITE" id="PS50011">
    <property type="entry name" value="PROTEIN_KINASE_DOM"/>
    <property type="match status" value="1"/>
</dbReference>
<dbReference type="SUPFAM" id="SSF49879">
    <property type="entry name" value="SMAD/FHA domain"/>
    <property type="match status" value="2"/>
</dbReference>
<organism evidence="11 12">
    <name type="scientific">Synchytrium microbalum</name>
    <dbReference type="NCBI Taxonomy" id="1806994"/>
    <lineage>
        <taxon>Eukaryota</taxon>
        <taxon>Fungi</taxon>
        <taxon>Fungi incertae sedis</taxon>
        <taxon>Chytridiomycota</taxon>
        <taxon>Chytridiomycota incertae sedis</taxon>
        <taxon>Chytridiomycetes</taxon>
        <taxon>Synchytriales</taxon>
        <taxon>Synchytriaceae</taxon>
        <taxon>Synchytrium</taxon>
    </lineage>
</organism>
<dbReference type="FunFam" id="3.30.200.20:FF:000003">
    <property type="entry name" value="Non-specific serine/threonine protein kinase"/>
    <property type="match status" value="1"/>
</dbReference>
<dbReference type="PROSITE" id="PS00107">
    <property type="entry name" value="PROTEIN_KINASE_ATP"/>
    <property type="match status" value="1"/>
</dbReference>
<dbReference type="Pfam" id="PF00498">
    <property type="entry name" value="FHA"/>
    <property type="match status" value="2"/>
</dbReference>
<dbReference type="InterPro" id="IPR008271">
    <property type="entry name" value="Ser/Thr_kinase_AS"/>
</dbReference>
<dbReference type="EMBL" id="QEAO01000025">
    <property type="protein sequence ID" value="TPX32921.1"/>
    <property type="molecule type" value="Genomic_DNA"/>
</dbReference>
<evidence type="ECO:0000256" key="6">
    <source>
        <dbReference type="ARBA" id="ARBA00022840"/>
    </source>
</evidence>
<dbReference type="InterPro" id="IPR017441">
    <property type="entry name" value="Protein_kinase_ATP_BS"/>
</dbReference>
<dbReference type="CDD" id="cd05117">
    <property type="entry name" value="STKc_CAMK"/>
    <property type="match status" value="1"/>
</dbReference>
<dbReference type="RefSeq" id="XP_031024050.1">
    <property type="nucleotide sequence ID" value="XM_031170028.1"/>
</dbReference>
<feature type="domain" description="FHA" evidence="9">
    <location>
        <begin position="541"/>
        <end position="591"/>
    </location>
</feature>
<evidence type="ECO:0000256" key="3">
    <source>
        <dbReference type="ARBA" id="ARBA00022679"/>
    </source>
</evidence>
<feature type="domain" description="FHA" evidence="9">
    <location>
        <begin position="408"/>
        <end position="457"/>
    </location>
</feature>
<comment type="caution">
    <text evidence="11">The sequence shown here is derived from an EMBL/GenBank/DDBJ whole genome shotgun (WGS) entry which is preliminary data.</text>
</comment>
<dbReference type="PROSITE" id="PS50006">
    <property type="entry name" value="FHA_DOMAIN"/>
    <property type="match status" value="2"/>
</dbReference>
<dbReference type="InterPro" id="IPR000719">
    <property type="entry name" value="Prot_kinase_dom"/>
</dbReference>
<dbReference type="PROSITE" id="PS00108">
    <property type="entry name" value="PROTEIN_KINASE_ST"/>
    <property type="match status" value="1"/>
</dbReference>
<dbReference type="PANTHER" id="PTHR24347">
    <property type="entry name" value="SERINE/THREONINE-PROTEIN KINASE"/>
    <property type="match status" value="1"/>
</dbReference>
<dbReference type="AlphaFoldDB" id="A0A507C0I6"/>
<dbReference type="GO" id="GO:0004674">
    <property type="term" value="F:protein serine/threonine kinase activity"/>
    <property type="evidence" value="ECO:0007669"/>
    <property type="project" value="UniProtKB-KW"/>
</dbReference>
<keyword evidence="4 8" id="KW-0547">Nucleotide-binding</keyword>
<dbReference type="Proteomes" id="UP000319731">
    <property type="component" value="Unassembled WGS sequence"/>
</dbReference>
<dbReference type="InterPro" id="IPR000253">
    <property type="entry name" value="FHA_dom"/>
</dbReference>
<dbReference type="SMART" id="SM00220">
    <property type="entry name" value="S_TKc"/>
    <property type="match status" value="1"/>
</dbReference>
<keyword evidence="12" id="KW-1185">Reference proteome</keyword>
<keyword evidence="6 8" id="KW-0067">ATP-binding</keyword>
<feature type="binding site" evidence="8">
    <location>
        <position position="145"/>
    </location>
    <ligand>
        <name>ATP</name>
        <dbReference type="ChEBI" id="CHEBI:30616"/>
    </ligand>
</feature>
<dbReference type="Pfam" id="PF00069">
    <property type="entry name" value="Pkinase"/>
    <property type="match status" value="1"/>
</dbReference>
<feature type="domain" description="Protein kinase" evidence="10">
    <location>
        <begin position="116"/>
        <end position="373"/>
    </location>
</feature>
<evidence type="ECO:0000256" key="7">
    <source>
        <dbReference type="PROSITE-ProRule" id="PRU00182"/>
    </source>
</evidence>
<dbReference type="Gene3D" id="2.60.200.20">
    <property type="match status" value="3"/>
</dbReference>
<keyword evidence="7" id="KW-0694">RNA-binding</keyword>
<name>A0A507C0I6_9FUNG</name>
<dbReference type="GeneID" id="42005325"/>
<evidence type="ECO:0000313" key="11">
    <source>
        <dbReference type="EMBL" id="TPX32921.1"/>
    </source>
</evidence>
<keyword evidence="3" id="KW-0808">Transferase</keyword>
<dbReference type="GO" id="GO:0003723">
    <property type="term" value="F:RNA binding"/>
    <property type="evidence" value="ECO:0007669"/>
    <property type="project" value="UniProtKB-KW"/>
</dbReference>
<dbReference type="OrthoDB" id="40902at2759"/>
<comment type="similarity">
    <text evidence="1">Belongs to the protein kinase superfamily. CAMK Ser/Thr protein kinase family. CHEK2 subfamily.</text>
</comment>
<evidence type="ECO:0000259" key="10">
    <source>
        <dbReference type="PROSITE" id="PS50011"/>
    </source>
</evidence>
<accession>A0A507C0I6</accession>
<dbReference type="SMART" id="SM00240">
    <property type="entry name" value="FHA"/>
    <property type="match status" value="2"/>
</dbReference>
<dbReference type="STRING" id="1806994.A0A507C0I6"/>
<dbReference type="FunFam" id="1.10.510.10:FF:000571">
    <property type="entry name" value="Maternal embryonic leucine zipper kinase"/>
    <property type="match status" value="1"/>
</dbReference>
<evidence type="ECO:0000259" key="9">
    <source>
        <dbReference type="PROSITE" id="PS50006"/>
    </source>
</evidence>
<evidence type="ECO:0000256" key="2">
    <source>
        <dbReference type="ARBA" id="ARBA00022527"/>
    </source>
</evidence>
<gene>
    <name evidence="11" type="ORF">SmJEL517_g04100</name>
</gene>
<dbReference type="SUPFAM" id="SSF56112">
    <property type="entry name" value="Protein kinase-like (PK-like)"/>
    <property type="match status" value="1"/>
</dbReference>
<dbReference type="Gene3D" id="3.30.200.20">
    <property type="entry name" value="Phosphorylase Kinase, domain 1"/>
    <property type="match status" value="1"/>
</dbReference>
<evidence type="ECO:0000256" key="8">
    <source>
        <dbReference type="PROSITE-ProRule" id="PRU10141"/>
    </source>
</evidence>
<protein>
    <submittedName>
        <fullName evidence="11">Uncharacterized protein</fullName>
    </submittedName>
</protein>
<evidence type="ECO:0000313" key="12">
    <source>
        <dbReference type="Proteomes" id="UP000319731"/>
    </source>
</evidence>
<dbReference type="InterPro" id="IPR008984">
    <property type="entry name" value="SMAD_FHA_dom_sf"/>
</dbReference>